<organism evidence="6 7">
    <name type="scientific">Candidimonas nitroreducens</name>
    <dbReference type="NCBI Taxonomy" id="683354"/>
    <lineage>
        <taxon>Bacteria</taxon>
        <taxon>Pseudomonadati</taxon>
        <taxon>Pseudomonadota</taxon>
        <taxon>Betaproteobacteria</taxon>
        <taxon>Burkholderiales</taxon>
        <taxon>Alcaligenaceae</taxon>
        <taxon>Candidimonas</taxon>
    </lineage>
</organism>
<dbReference type="PANTHER" id="PTHR30419:SF2">
    <property type="entry name" value="LYSR FAMILY TRANSCRIPTIONAL REGULATOR"/>
    <property type="match status" value="1"/>
</dbReference>
<evidence type="ECO:0000256" key="2">
    <source>
        <dbReference type="ARBA" id="ARBA00023015"/>
    </source>
</evidence>
<dbReference type="Pfam" id="PF03466">
    <property type="entry name" value="LysR_substrate"/>
    <property type="match status" value="1"/>
</dbReference>
<dbReference type="Proteomes" id="UP000214603">
    <property type="component" value="Unassembled WGS sequence"/>
</dbReference>
<dbReference type="Gene3D" id="3.40.190.290">
    <property type="match status" value="1"/>
</dbReference>
<gene>
    <name evidence="6" type="ORF">CEY11_19965</name>
</gene>
<protein>
    <submittedName>
        <fullName evidence="6">LysR family transcriptional regulator</fullName>
    </submittedName>
</protein>
<dbReference type="InterPro" id="IPR005119">
    <property type="entry name" value="LysR_subst-bd"/>
</dbReference>
<proteinExistence type="inferred from homology"/>
<evidence type="ECO:0000256" key="1">
    <source>
        <dbReference type="ARBA" id="ARBA00009437"/>
    </source>
</evidence>
<comment type="similarity">
    <text evidence="1">Belongs to the LysR transcriptional regulatory family.</text>
</comment>
<dbReference type="InterPro" id="IPR036388">
    <property type="entry name" value="WH-like_DNA-bd_sf"/>
</dbReference>
<keyword evidence="4" id="KW-0804">Transcription</keyword>
<evidence type="ECO:0000313" key="7">
    <source>
        <dbReference type="Proteomes" id="UP000214603"/>
    </source>
</evidence>
<dbReference type="Pfam" id="PF00126">
    <property type="entry name" value="HTH_1"/>
    <property type="match status" value="1"/>
</dbReference>
<evidence type="ECO:0000259" key="5">
    <source>
        <dbReference type="PROSITE" id="PS50931"/>
    </source>
</evidence>
<dbReference type="InterPro" id="IPR036390">
    <property type="entry name" value="WH_DNA-bd_sf"/>
</dbReference>
<accession>A0A225M5T5</accession>
<comment type="caution">
    <text evidence="6">The sequence shown here is derived from an EMBL/GenBank/DDBJ whole genome shotgun (WGS) entry which is preliminary data.</text>
</comment>
<evidence type="ECO:0000313" key="6">
    <source>
        <dbReference type="EMBL" id="OWT55613.1"/>
    </source>
</evidence>
<dbReference type="GO" id="GO:0003677">
    <property type="term" value="F:DNA binding"/>
    <property type="evidence" value="ECO:0007669"/>
    <property type="project" value="UniProtKB-KW"/>
</dbReference>
<dbReference type="RefSeq" id="WP_088605186.1">
    <property type="nucleotide sequence ID" value="NZ_NJIH01000012.1"/>
</dbReference>
<dbReference type="GO" id="GO:0003700">
    <property type="term" value="F:DNA-binding transcription factor activity"/>
    <property type="evidence" value="ECO:0007669"/>
    <property type="project" value="InterPro"/>
</dbReference>
<name>A0A225M5T5_9BURK</name>
<evidence type="ECO:0000256" key="3">
    <source>
        <dbReference type="ARBA" id="ARBA00023125"/>
    </source>
</evidence>
<sequence>MIRRIDPYSLHLFIAVVAEGSISRAAAREHIAPSALSRRIAELENMLGVKLLVRSPKGIELTPAGALVRERGSRIDKDLQALARDVLGLDGQVNGLVRLCANMSSLIGFLPERLQAFNTAYPAVQIAIAERDTPEVIRACLDDEADVGVCVKTESPAGLEAWPFATDPLIVVMLNAHPLGGAKKLRFADAMQYPLIWVHSGGALDNLLRTQAGKIAGGYTPQVVVSSFDIACRMIEAGLGIAIMPQSAATAYAGARKFARRALAESWAARDLYVYAMRKSPRHRAVQELIEALKG</sequence>
<dbReference type="OrthoDB" id="9785974at2"/>
<evidence type="ECO:0000256" key="4">
    <source>
        <dbReference type="ARBA" id="ARBA00023163"/>
    </source>
</evidence>
<dbReference type="AlphaFoldDB" id="A0A225M5T5"/>
<dbReference type="Gene3D" id="1.10.10.10">
    <property type="entry name" value="Winged helix-like DNA-binding domain superfamily/Winged helix DNA-binding domain"/>
    <property type="match status" value="1"/>
</dbReference>
<dbReference type="PROSITE" id="PS50931">
    <property type="entry name" value="HTH_LYSR"/>
    <property type="match status" value="1"/>
</dbReference>
<keyword evidence="2" id="KW-0805">Transcription regulation</keyword>
<dbReference type="InterPro" id="IPR050950">
    <property type="entry name" value="HTH-type_LysR_regulators"/>
</dbReference>
<keyword evidence="7" id="KW-1185">Reference proteome</keyword>
<reference evidence="7" key="1">
    <citation type="submission" date="2017-06" db="EMBL/GenBank/DDBJ databases">
        <title>Herbaspirillum phytohormonus sp. nov., isolated from the root nodule of Robinia pseudoacacia in lead-zinc mine.</title>
        <authorList>
            <person name="Fan M."/>
            <person name="Lin Y."/>
        </authorList>
    </citation>
    <scope>NUCLEOTIDE SEQUENCE [LARGE SCALE GENOMIC DNA]</scope>
    <source>
        <strain evidence="7">SC-089</strain>
    </source>
</reference>
<keyword evidence="3" id="KW-0238">DNA-binding</keyword>
<dbReference type="EMBL" id="NJIH01000012">
    <property type="protein sequence ID" value="OWT55613.1"/>
    <property type="molecule type" value="Genomic_DNA"/>
</dbReference>
<feature type="domain" description="HTH lysR-type" evidence="5">
    <location>
        <begin position="5"/>
        <end position="62"/>
    </location>
</feature>
<dbReference type="InterPro" id="IPR000847">
    <property type="entry name" value="LysR_HTH_N"/>
</dbReference>
<dbReference type="PANTHER" id="PTHR30419">
    <property type="entry name" value="HTH-TYPE TRANSCRIPTIONAL REGULATOR YBHD"/>
    <property type="match status" value="1"/>
</dbReference>
<dbReference type="SUPFAM" id="SSF46785">
    <property type="entry name" value="Winged helix' DNA-binding domain"/>
    <property type="match status" value="1"/>
</dbReference>
<dbReference type="SUPFAM" id="SSF53850">
    <property type="entry name" value="Periplasmic binding protein-like II"/>
    <property type="match status" value="1"/>
</dbReference>
<dbReference type="GO" id="GO:0005829">
    <property type="term" value="C:cytosol"/>
    <property type="evidence" value="ECO:0007669"/>
    <property type="project" value="TreeGrafter"/>
</dbReference>